<sequence length="105" mass="11695">MQWTKTAKSFSTTVKNSFPLILQIWSADQIDKVTGKALTTLHSNVCCIIEAEPRVARADELDVMKLVIFLQVEKGLGHIMVPGRACEAKQCTANKSTWYRPLTTA</sequence>
<evidence type="ECO:0000313" key="1">
    <source>
        <dbReference type="EMBL" id="MAA13575.1"/>
    </source>
</evidence>
<reference evidence="1" key="1">
    <citation type="journal article" date="2017" name="Parasit. Vectors">
        <title>Sialotranscriptomics of Rhipicephalus zambeziensis reveals intricate expression profiles of secretory proteins and suggests tight temporal transcriptional regulation during blood-feeding.</title>
        <authorList>
            <person name="de Castro M.H."/>
            <person name="de Klerk D."/>
            <person name="Pienaar R."/>
            <person name="Rees D.J.G."/>
            <person name="Mans B.J."/>
        </authorList>
    </citation>
    <scope>NUCLEOTIDE SEQUENCE</scope>
    <source>
        <tissue evidence="1">Salivary glands</tissue>
    </source>
</reference>
<proteinExistence type="predicted"/>
<accession>A0A224Y9R9</accession>
<name>A0A224Y9R9_9ACAR</name>
<organism evidence="1">
    <name type="scientific">Rhipicephalus zambeziensis</name>
    <dbReference type="NCBI Taxonomy" id="60191"/>
    <lineage>
        <taxon>Eukaryota</taxon>
        <taxon>Metazoa</taxon>
        <taxon>Ecdysozoa</taxon>
        <taxon>Arthropoda</taxon>
        <taxon>Chelicerata</taxon>
        <taxon>Arachnida</taxon>
        <taxon>Acari</taxon>
        <taxon>Parasitiformes</taxon>
        <taxon>Ixodida</taxon>
        <taxon>Ixodoidea</taxon>
        <taxon>Ixodidae</taxon>
        <taxon>Rhipicephalinae</taxon>
        <taxon>Rhipicephalus</taxon>
        <taxon>Rhipicephalus</taxon>
    </lineage>
</organism>
<dbReference type="AlphaFoldDB" id="A0A224Y9R9"/>
<dbReference type="EMBL" id="GFPF01002429">
    <property type="protein sequence ID" value="MAA13575.1"/>
    <property type="molecule type" value="Transcribed_RNA"/>
</dbReference>
<protein>
    <submittedName>
        <fullName evidence="1">Uncharacterized protein</fullName>
    </submittedName>
</protein>